<evidence type="ECO:0008006" key="3">
    <source>
        <dbReference type="Google" id="ProtNLM"/>
    </source>
</evidence>
<dbReference type="EMBL" id="JACHCB010000005">
    <property type="protein sequence ID" value="MBB6109932.1"/>
    <property type="molecule type" value="Genomic_DNA"/>
</dbReference>
<protein>
    <recommendedName>
        <fullName evidence="3">DUF922 domain-containing protein</fullName>
    </recommendedName>
</protein>
<organism evidence="1 2">
    <name type="scientific">Mucilaginibacter lappiensis</name>
    <dbReference type="NCBI Taxonomy" id="354630"/>
    <lineage>
        <taxon>Bacteria</taxon>
        <taxon>Pseudomonadati</taxon>
        <taxon>Bacteroidota</taxon>
        <taxon>Sphingobacteriia</taxon>
        <taxon>Sphingobacteriales</taxon>
        <taxon>Sphingobacteriaceae</taxon>
        <taxon>Mucilaginibacter</taxon>
    </lineage>
</organism>
<name>A0ABR6PJJ0_9SPHI</name>
<comment type="caution">
    <text evidence="1">The sequence shown here is derived from an EMBL/GenBank/DDBJ whole genome shotgun (WGS) entry which is preliminary data.</text>
</comment>
<dbReference type="RefSeq" id="WP_084192178.1">
    <property type="nucleotide sequence ID" value="NZ_FTMG01000005.1"/>
</dbReference>
<reference evidence="1 2" key="1">
    <citation type="submission" date="2020-08" db="EMBL/GenBank/DDBJ databases">
        <title>Genomic Encyclopedia of Type Strains, Phase IV (KMG-V): Genome sequencing to study the core and pangenomes of soil and plant-associated prokaryotes.</title>
        <authorList>
            <person name="Whitman W."/>
        </authorList>
    </citation>
    <scope>NUCLEOTIDE SEQUENCE [LARGE SCALE GENOMIC DNA]</scope>
    <source>
        <strain evidence="1 2">ANJLi2</strain>
    </source>
</reference>
<proteinExistence type="predicted"/>
<evidence type="ECO:0000313" key="1">
    <source>
        <dbReference type="EMBL" id="MBB6109932.1"/>
    </source>
</evidence>
<dbReference type="Proteomes" id="UP000541583">
    <property type="component" value="Unassembled WGS sequence"/>
</dbReference>
<keyword evidence="2" id="KW-1185">Reference proteome</keyword>
<gene>
    <name evidence="1" type="ORF">HDF23_002681</name>
</gene>
<evidence type="ECO:0000313" key="2">
    <source>
        <dbReference type="Proteomes" id="UP000541583"/>
    </source>
</evidence>
<accession>A0ABR6PJJ0</accession>
<sequence length="377" mass="42745">MVGGVVVMVFFTASFLRRKGLRSKVLLIIVLVAPSILKAQKITGPLVLNNERLPVTAKEFYVAGIVDNRPDRTAVAWLVPPGPGVAKYTVDLKGGALASIKQFVNAALPPDKTLRPVIFHIEKFRLDETLLPGNHVEGKLKISLSFYLQRDGQYIHLTDYNASAGYNRLVNQEVDIEMVLRHALEYSLTFFNSWINNEAGTNIKLARDVKIIFTDYQEEPEGDTIYYSPKRRLIWDDFKAKPLSNSRFGAEVLPSIGYNEDVSVSKSTVNVHLSLKAFVPKSACWVKTDSKNTYSLNHEQRHFDIVKIIIEGFKQKLKAEKFTVDNYDGPINVAYLESFHEMNVMQDEYDTETSHGMNMAVQEQWNKKIDKELGDLK</sequence>